<evidence type="ECO:0000256" key="3">
    <source>
        <dbReference type="ARBA" id="ARBA00022483"/>
    </source>
</evidence>
<evidence type="ECO:0000313" key="7">
    <source>
        <dbReference type="EMBL" id="KAG2186718.1"/>
    </source>
</evidence>
<dbReference type="AlphaFoldDB" id="A0A8H7Q7L6"/>
<name>A0A8H7Q7L6_9FUNG</name>
<gene>
    <name evidence="7" type="ORF">INT44_002944</name>
</gene>
<dbReference type="GO" id="GO:0006893">
    <property type="term" value="P:Golgi to plasma membrane transport"/>
    <property type="evidence" value="ECO:0007669"/>
    <property type="project" value="UniProtKB-UniRule"/>
</dbReference>
<reference evidence="7" key="1">
    <citation type="submission" date="2020-12" db="EMBL/GenBank/DDBJ databases">
        <title>Metabolic potential, ecology and presence of endohyphal bacteria is reflected in genomic diversity of Mucoromycotina.</title>
        <authorList>
            <person name="Muszewska A."/>
            <person name="Okrasinska A."/>
            <person name="Steczkiewicz K."/>
            <person name="Drgas O."/>
            <person name="Orlowska M."/>
            <person name="Perlinska-Lenart U."/>
            <person name="Aleksandrzak-Piekarczyk T."/>
            <person name="Szatraj K."/>
            <person name="Zielenkiewicz U."/>
            <person name="Pilsyk S."/>
            <person name="Malc E."/>
            <person name="Mieczkowski P."/>
            <person name="Kruszewska J.S."/>
            <person name="Biernat P."/>
            <person name="Pawlowska J."/>
        </authorList>
    </citation>
    <scope>NUCLEOTIDE SEQUENCE</scope>
    <source>
        <strain evidence="7">WA0000051536</strain>
    </source>
</reference>
<evidence type="ECO:0000256" key="1">
    <source>
        <dbReference type="ARBA" id="ARBA00010578"/>
    </source>
</evidence>
<feature type="region of interest" description="Disordered" evidence="5">
    <location>
        <begin position="43"/>
        <end position="64"/>
    </location>
</feature>
<comment type="function">
    <text evidence="4">Component of the exocyst complex involved in the docking of exocytic vesicles with fusion sites on the plasma membrane.</text>
</comment>
<evidence type="ECO:0000256" key="2">
    <source>
        <dbReference type="ARBA" id="ARBA00022448"/>
    </source>
</evidence>
<dbReference type="InterPro" id="IPR039481">
    <property type="entry name" value="EXOC2/Sec5_N_dom"/>
</dbReference>
<dbReference type="GO" id="GO:0000145">
    <property type="term" value="C:exocyst"/>
    <property type="evidence" value="ECO:0007669"/>
    <property type="project" value="UniProtKB-UniRule"/>
</dbReference>
<dbReference type="Pfam" id="PF15469">
    <property type="entry name" value="Sec5"/>
    <property type="match status" value="1"/>
</dbReference>
<accession>A0A8H7Q7L6</accession>
<dbReference type="GO" id="GO:0006887">
    <property type="term" value="P:exocytosis"/>
    <property type="evidence" value="ECO:0007669"/>
    <property type="project" value="UniProtKB-KW"/>
</dbReference>
<proteinExistence type="inferred from homology"/>
<dbReference type="Proteomes" id="UP000612746">
    <property type="component" value="Unassembled WGS sequence"/>
</dbReference>
<protein>
    <recommendedName>
        <fullName evidence="4">Exocyst complex component SEC5</fullName>
    </recommendedName>
</protein>
<comment type="caution">
    <text evidence="7">The sequence shown here is derived from an EMBL/GenBank/DDBJ whole genome shotgun (WGS) entry which is preliminary data.</text>
</comment>
<comment type="similarity">
    <text evidence="1 4">Belongs to the SEC5 family.</text>
</comment>
<dbReference type="PANTHER" id="PTHR13043">
    <property type="entry name" value="EXOCYST COMPLEX COMPONENT SEC5"/>
    <property type="match status" value="1"/>
</dbReference>
<dbReference type="OrthoDB" id="26242at2759"/>
<dbReference type="InterPro" id="IPR029175">
    <property type="entry name" value="EXOC2/Sec5"/>
</dbReference>
<evidence type="ECO:0000259" key="6">
    <source>
        <dbReference type="Pfam" id="PF15469"/>
    </source>
</evidence>
<evidence type="ECO:0000313" key="8">
    <source>
        <dbReference type="Proteomes" id="UP000612746"/>
    </source>
</evidence>
<dbReference type="PANTHER" id="PTHR13043:SF1">
    <property type="entry name" value="EXOCYST COMPLEX COMPONENT 2"/>
    <property type="match status" value="1"/>
</dbReference>
<keyword evidence="3 4" id="KW-0268">Exocytosis</keyword>
<keyword evidence="8" id="KW-1185">Reference proteome</keyword>
<keyword evidence="2 4" id="KW-0813">Transport</keyword>
<feature type="domain" description="Exocyst complex component EXOC2/Sec5 N-terminal" evidence="6">
    <location>
        <begin position="77"/>
        <end position="912"/>
    </location>
</feature>
<evidence type="ECO:0000256" key="5">
    <source>
        <dbReference type="SAM" id="MobiDB-lite"/>
    </source>
</evidence>
<evidence type="ECO:0000256" key="4">
    <source>
        <dbReference type="RuleBase" id="RU365069"/>
    </source>
</evidence>
<sequence length="924" mass="105876">MADNLATPEFFAEEAAILRFYNIDTLEPEEWIDEVYGSRPTSHLGSANKHLSRSVDSGPNAHHDYVDENDLQVQDDTDPLGIKKSIFSGLMENLQYESSRTVFFKGSSLITSNKSFNPRSFLLQVHKDTSYEDLVVGLQRLNVTIDQRSDALKSLVHSNFDRFVSAKNTIDHIHDEMRSKNLNEKEEYGTKKLHGYLIGVNAQAEKIYGPIVERRGKAEKVRTTLNVLERYKFFFSLPSGLLESIKQGKYETAIRDYKKGKYLYQTLKGESVAHNDATDIDINITDVEKDSGLTDLHRKVFDKVWVEVDKIVVELRGILFKMLEDPWQPIEEQEKTINYIFDLDTTEDPAWFYLNSQYKWITTQLTNTFNESVRKVDVWKSNIYGEESDVARSLSLKNATSHIHLKDSDFGAESDPELKAWRAILDLVKTTSNLLLRCLPDFWKLSTSFIEGKFAAKDTQKATASTRRKRQGVDLGKVDQCQVMAKDIVNLYAKLLSNYFELDTARPAMSNAATDLSSIAIPKFLPKNANSVYVSDYLTRIIGEVANCVNDINLINLAGEAFSGLTELMEQTRWKFVECICKCWARDAKTFYLLEDWALDNEISEYTNLLRHFYEYHKYCSRSAYKISSLSAVTDNQRHEITKDYLKIIRDTFLESMYSFLDGLVHLAFSDYTPLQGEEEELNLTRKRGNIDVHSMDVRILLTVSNLSRLKSHIIRKLLGLFEAAYNCSMEDELKTLIDVVDQLDGILFEDYIKRKSAVINEIITNGILKGGIDWYNISKPTEVHPFVYEALMSMVMVHSQVTGVSKSLVYRALSSLLENMAGDCLESFRQVERFGMGGMLQATLEIEFMHQTLSQYVTSQASEILQQIYQTIEQAYDPQQQHAGNLQNELSSVKKLLVDSRKSTVVQYLCFKQVKERKKDPTQ</sequence>
<organism evidence="7 8">
    <name type="scientific">Umbelopsis vinacea</name>
    <dbReference type="NCBI Taxonomy" id="44442"/>
    <lineage>
        <taxon>Eukaryota</taxon>
        <taxon>Fungi</taxon>
        <taxon>Fungi incertae sedis</taxon>
        <taxon>Mucoromycota</taxon>
        <taxon>Mucoromycotina</taxon>
        <taxon>Umbelopsidomycetes</taxon>
        <taxon>Umbelopsidales</taxon>
        <taxon>Umbelopsidaceae</taxon>
        <taxon>Umbelopsis</taxon>
    </lineage>
</organism>
<dbReference type="EMBL" id="JAEPRA010000004">
    <property type="protein sequence ID" value="KAG2186718.1"/>
    <property type="molecule type" value="Genomic_DNA"/>
</dbReference>
<keyword evidence="4" id="KW-0653">Protein transport</keyword>
<dbReference type="GO" id="GO:0015031">
    <property type="term" value="P:protein transport"/>
    <property type="evidence" value="ECO:0007669"/>
    <property type="project" value="UniProtKB-KW"/>
</dbReference>
<comment type="subunit">
    <text evidence="4">Component of the exocyst complex.</text>
</comment>